<evidence type="ECO:0008006" key="4">
    <source>
        <dbReference type="Google" id="ProtNLM"/>
    </source>
</evidence>
<dbReference type="HOGENOM" id="CLU_083650_1_1_1"/>
<gene>
    <name evidence="2" type="ORF">SETTUDRAFT_160819</name>
</gene>
<evidence type="ECO:0000256" key="1">
    <source>
        <dbReference type="SAM" id="SignalP"/>
    </source>
</evidence>
<reference evidence="2 3" key="2">
    <citation type="journal article" date="2013" name="PLoS Genet.">
        <title>Comparative genome structure, secondary metabolite, and effector coding capacity across Cochliobolus pathogens.</title>
        <authorList>
            <person name="Condon B.J."/>
            <person name="Leng Y."/>
            <person name="Wu D."/>
            <person name="Bushley K.E."/>
            <person name="Ohm R.A."/>
            <person name="Otillar R."/>
            <person name="Martin J."/>
            <person name="Schackwitz W."/>
            <person name="Grimwood J."/>
            <person name="MohdZainudin N."/>
            <person name="Xue C."/>
            <person name="Wang R."/>
            <person name="Manning V.A."/>
            <person name="Dhillon B."/>
            <person name="Tu Z.J."/>
            <person name="Steffenson B.J."/>
            <person name="Salamov A."/>
            <person name="Sun H."/>
            <person name="Lowry S."/>
            <person name="LaButti K."/>
            <person name="Han J."/>
            <person name="Copeland A."/>
            <person name="Lindquist E."/>
            <person name="Barry K."/>
            <person name="Schmutz J."/>
            <person name="Baker S.E."/>
            <person name="Ciuffetti L.M."/>
            <person name="Grigoriev I.V."/>
            <person name="Zhong S."/>
            <person name="Turgeon B.G."/>
        </authorList>
    </citation>
    <scope>NUCLEOTIDE SEQUENCE [LARGE SCALE GENOMIC DNA]</scope>
    <source>
        <strain evidence="3">28A</strain>
    </source>
</reference>
<name>R0KIN6_EXST2</name>
<accession>R0KIN6</accession>
<proteinExistence type="predicted"/>
<dbReference type="RefSeq" id="XP_008024432.1">
    <property type="nucleotide sequence ID" value="XM_008026241.1"/>
</dbReference>
<reference evidence="2 3" key="1">
    <citation type="journal article" date="2012" name="PLoS Pathog.">
        <title>Diverse lifestyles and strategies of plant pathogenesis encoded in the genomes of eighteen Dothideomycetes fungi.</title>
        <authorList>
            <person name="Ohm R.A."/>
            <person name="Feau N."/>
            <person name="Henrissat B."/>
            <person name="Schoch C.L."/>
            <person name="Horwitz B.A."/>
            <person name="Barry K.W."/>
            <person name="Condon B.J."/>
            <person name="Copeland A.C."/>
            <person name="Dhillon B."/>
            <person name="Glaser F."/>
            <person name="Hesse C.N."/>
            <person name="Kosti I."/>
            <person name="LaButti K."/>
            <person name="Lindquist E.A."/>
            <person name="Lucas S."/>
            <person name="Salamov A.A."/>
            <person name="Bradshaw R.E."/>
            <person name="Ciuffetti L."/>
            <person name="Hamelin R.C."/>
            <person name="Kema G.H.J."/>
            <person name="Lawrence C."/>
            <person name="Scott J.A."/>
            <person name="Spatafora J.W."/>
            <person name="Turgeon B.G."/>
            <person name="de Wit P.J.G.M."/>
            <person name="Zhong S."/>
            <person name="Goodwin S.B."/>
            <person name="Grigoriev I.V."/>
        </authorList>
    </citation>
    <scope>NUCLEOTIDE SEQUENCE [LARGE SCALE GENOMIC DNA]</scope>
    <source>
        <strain evidence="3">28A</strain>
    </source>
</reference>
<dbReference type="Pfam" id="PF04681">
    <property type="entry name" value="Bys1"/>
    <property type="match status" value="1"/>
</dbReference>
<protein>
    <recommendedName>
        <fullName evidence="4">BYS1 domain protein</fullName>
    </recommendedName>
</protein>
<dbReference type="OrthoDB" id="3682664at2759"/>
<evidence type="ECO:0000313" key="3">
    <source>
        <dbReference type="Proteomes" id="UP000016935"/>
    </source>
</evidence>
<dbReference type="Proteomes" id="UP000016935">
    <property type="component" value="Unassembled WGS sequence"/>
</dbReference>
<dbReference type="EMBL" id="KB908559">
    <property type="protein sequence ID" value="EOA87907.1"/>
    <property type="molecule type" value="Genomic_DNA"/>
</dbReference>
<keyword evidence="1" id="KW-0732">Signal</keyword>
<evidence type="ECO:0000313" key="2">
    <source>
        <dbReference type="EMBL" id="EOA87907.1"/>
    </source>
</evidence>
<feature type="signal peptide" evidence="1">
    <location>
        <begin position="1"/>
        <end position="17"/>
    </location>
</feature>
<dbReference type="STRING" id="671987.R0KIN6"/>
<dbReference type="InterPro" id="IPR006771">
    <property type="entry name" value="CetA-like"/>
</dbReference>
<organism evidence="2 3">
    <name type="scientific">Exserohilum turcicum (strain 28A)</name>
    <name type="common">Northern leaf blight fungus</name>
    <name type="synonym">Setosphaeria turcica</name>
    <dbReference type="NCBI Taxonomy" id="671987"/>
    <lineage>
        <taxon>Eukaryota</taxon>
        <taxon>Fungi</taxon>
        <taxon>Dikarya</taxon>
        <taxon>Ascomycota</taxon>
        <taxon>Pezizomycotina</taxon>
        <taxon>Dothideomycetes</taxon>
        <taxon>Pleosporomycetidae</taxon>
        <taxon>Pleosporales</taxon>
        <taxon>Pleosporineae</taxon>
        <taxon>Pleosporaceae</taxon>
        <taxon>Exserohilum</taxon>
    </lineage>
</organism>
<dbReference type="eggNOG" id="ENOG502SP0S">
    <property type="taxonomic scope" value="Eukaryota"/>
</dbReference>
<dbReference type="GeneID" id="19398081"/>
<sequence>MRFFLQTLVALATSVSATGIAVILNNSPRPIYVWSVGASIGPRRDIKAGGIYWEEMRRDDMTGGVAIKVTKSADGLYSGAPQQVFAYNLDGATVWYDLSTVFGEPFAGYRLEVVGDHGGTILWPNGTHPGGSQVKTAPSEGNVFFSIDPRA</sequence>
<feature type="chain" id="PRO_5004343319" description="BYS1 domain protein" evidence="1">
    <location>
        <begin position="18"/>
        <end position="151"/>
    </location>
</feature>
<dbReference type="PANTHER" id="PTHR36195:SF4">
    <property type="entry name" value="DOMAIN PROTEIN, PUTATIVE (AFU_ORTHOLOGUE AFUA_5G01990)-RELATED"/>
    <property type="match status" value="1"/>
</dbReference>
<dbReference type="AlphaFoldDB" id="R0KIN6"/>
<dbReference type="PANTHER" id="PTHR36195">
    <property type="entry name" value="DOMAIN PROTEIN, PUTATIVE (AFU_ORTHOLOGUE AFUA_5G01990)-RELATED-RELATED"/>
    <property type="match status" value="1"/>
</dbReference>
<keyword evidence="3" id="KW-1185">Reference proteome</keyword>